<comment type="pathway">
    <text evidence="1 9">Amino-acid biosynthesis; L-lysine biosynthesis via DAP pathway; DL-2,6-diaminopimelate from LL-2,6-diaminopimelate: step 1/1.</text>
</comment>
<keyword evidence="5 9" id="KW-0028">Amino-acid biosynthesis</keyword>
<reference evidence="11 12" key="1">
    <citation type="submission" date="2019-03" db="EMBL/GenBank/DDBJ databases">
        <title>Single cell metagenomics reveals metabolic interactions within the superorganism composed of flagellate Streblomastix strix and complex community of Bacteroidetes bacteria on its surface.</title>
        <authorList>
            <person name="Treitli S.C."/>
            <person name="Kolisko M."/>
            <person name="Husnik F."/>
            <person name="Keeling P."/>
            <person name="Hampl V."/>
        </authorList>
    </citation>
    <scope>NUCLEOTIDE SEQUENCE [LARGE SCALE GENOMIC DNA]</scope>
    <source>
        <strain evidence="11">St1</strain>
    </source>
</reference>
<dbReference type="GO" id="GO:0009089">
    <property type="term" value="P:lysine biosynthetic process via diaminopimelate"/>
    <property type="evidence" value="ECO:0007669"/>
    <property type="project" value="UniProtKB-UniRule"/>
</dbReference>
<evidence type="ECO:0000256" key="10">
    <source>
        <dbReference type="PROSITE-ProRule" id="PRU10125"/>
    </source>
</evidence>
<evidence type="ECO:0000256" key="9">
    <source>
        <dbReference type="HAMAP-Rule" id="MF_00197"/>
    </source>
</evidence>
<keyword evidence="7 9" id="KW-0413">Isomerase</keyword>
<evidence type="ECO:0000313" key="11">
    <source>
        <dbReference type="EMBL" id="KAA6301713.1"/>
    </source>
</evidence>
<keyword evidence="4 9" id="KW-0963">Cytoplasm</keyword>
<dbReference type="AlphaFoldDB" id="A0A5M8NZW7"/>
<sequence length="275" mass="30729">MKFTKMHGAGNDYVYVDCFREKVNNPSELAIRVSDRHKGIGSDGLVLIMPSETSDFQMRMFNLDGSEAQMCGNATRCVGKYVYDNGYTDQTTVTLETKAGEKILELFPVNGKVERVTVDMGEPVLKVQEVPVRWNEERLISREIDFEPEKLAVTAVSMGNPHAVIFMSDIDRLEIEKIGRKIENHPMFPEKTNVEFVEVISPNHAKMRVWERGSGETQACGTGACATLVAAVLNRQLDRKAIISLLGGDLELFWNPDNNHVMMTGPAETVFVGEI</sequence>
<dbReference type="Gene3D" id="3.10.310.10">
    <property type="entry name" value="Diaminopimelate Epimerase, Chain A, domain 1"/>
    <property type="match status" value="2"/>
</dbReference>
<evidence type="ECO:0000313" key="12">
    <source>
        <dbReference type="Proteomes" id="UP000324575"/>
    </source>
</evidence>
<keyword evidence="6 9" id="KW-0457">Lysine biosynthesis</keyword>
<dbReference type="InterPro" id="IPR018510">
    <property type="entry name" value="DAP_epimerase_AS"/>
</dbReference>
<dbReference type="Pfam" id="PF01678">
    <property type="entry name" value="DAP_epimerase"/>
    <property type="match status" value="2"/>
</dbReference>
<accession>A0A5M8NZW7</accession>
<feature type="binding site" evidence="9">
    <location>
        <position position="160"/>
    </location>
    <ligand>
        <name>substrate</name>
    </ligand>
</feature>
<feature type="binding site" evidence="9">
    <location>
        <begin position="221"/>
        <end position="222"/>
    </location>
    <ligand>
        <name>substrate</name>
    </ligand>
</feature>
<name>A0A5M8NZW7_9BACT</name>
<evidence type="ECO:0000256" key="2">
    <source>
        <dbReference type="ARBA" id="ARBA00010219"/>
    </source>
</evidence>
<protein>
    <recommendedName>
        <fullName evidence="3 9">Diaminopimelate epimerase</fullName>
        <shortName evidence="9">DAP epimerase</shortName>
        <ecNumber evidence="3 9">5.1.1.7</ecNumber>
    </recommendedName>
    <alternativeName>
        <fullName evidence="9">PLP-independent amino acid racemase</fullName>
    </alternativeName>
</protein>
<feature type="active site" description="Proton donor" evidence="9">
    <location>
        <position position="71"/>
    </location>
</feature>
<evidence type="ECO:0000256" key="7">
    <source>
        <dbReference type="ARBA" id="ARBA00023235"/>
    </source>
</evidence>
<comment type="subunit">
    <text evidence="9">Homodimer.</text>
</comment>
<feature type="binding site" evidence="9">
    <location>
        <begin position="72"/>
        <end position="73"/>
    </location>
    <ligand>
        <name>substrate</name>
    </ligand>
</feature>
<dbReference type="EMBL" id="SNRX01000015">
    <property type="protein sequence ID" value="KAA6301713.1"/>
    <property type="molecule type" value="Genomic_DNA"/>
</dbReference>
<comment type="caution">
    <text evidence="9">Lacks conserved residue(s) required for the propagation of feature annotation.</text>
</comment>
<gene>
    <name evidence="9" type="primary">dapF</name>
    <name evidence="11" type="ORF">EZS26_002178</name>
</gene>
<feature type="active site" evidence="10">
    <location>
        <position position="71"/>
    </location>
</feature>
<evidence type="ECO:0000256" key="4">
    <source>
        <dbReference type="ARBA" id="ARBA00022490"/>
    </source>
</evidence>
<organism evidence="11 12">
    <name type="scientific">Candidatus Ordinivivax streblomastigis</name>
    <dbReference type="NCBI Taxonomy" id="2540710"/>
    <lineage>
        <taxon>Bacteria</taxon>
        <taxon>Pseudomonadati</taxon>
        <taxon>Bacteroidota</taxon>
        <taxon>Bacteroidia</taxon>
        <taxon>Bacteroidales</taxon>
        <taxon>Candidatus Ordinivivax</taxon>
    </lineage>
</organism>
<feature type="binding site" evidence="9">
    <location>
        <position position="11"/>
    </location>
    <ligand>
        <name>substrate</name>
    </ligand>
</feature>
<dbReference type="NCBIfam" id="TIGR00652">
    <property type="entry name" value="DapF"/>
    <property type="match status" value="1"/>
</dbReference>
<feature type="binding site" evidence="9">
    <location>
        <position position="62"/>
    </location>
    <ligand>
        <name>substrate</name>
    </ligand>
</feature>
<dbReference type="InterPro" id="IPR001653">
    <property type="entry name" value="DAP_epimerase_DapF"/>
</dbReference>
<dbReference type="PANTHER" id="PTHR31689">
    <property type="entry name" value="DIAMINOPIMELATE EPIMERASE, CHLOROPLASTIC"/>
    <property type="match status" value="1"/>
</dbReference>
<dbReference type="UniPathway" id="UPA00034">
    <property type="reaction ID" value="UER00025"/>
</dbReference>
<dbReference type="Proteomes" id="UP000324575">
    <property type="component" value="Unassembled WGS sequence"/>
</dbReference>
<dbReference type="GO" id="GO:0005829">
    <property type="term" value="C:cytosol"/>
    <property type="evidence" value="ECO:0007669"/>
    <property type="project" value="TreeGrafter"/>
</dbReference>
<comment type="catalytic activity">
    <reaction evidence="8 9">
        <text>(2S,6S)-2,6-diaminopimelate = meso-2,6-diaminopimelate</text>
        <dbReference type="Rhea" id="RHEA:15393"/>
        <dbReference type="ChEBI" id="CHEBI:57609"/>
        <dbReference type="ChEBI" id="CHEBI:57791"/>
        <dbReference type="EC" id="5.1.1.7"/>
    </reaction>
</comment>
<dbReference type="SUPFAM" id="SSF54506">
    <property type="entry name" value="Diaminopimelate epimerase-like"/>
    <property type="match status" value="2"/>
</dbReference>
<evidence type="ECO:0000256" key="5">
    <source>
        <dbReference type="ARBA" id="ARBA00022605"/>
    </source>
</evidence>
<comment type="caution">
    <text evidence="11">The sequence shown here is derived from an EMBL/GenBank/DDBJ whole genome shotgun (WGS) entry which is preliminary data.</text>
</comment>
<dbReference type="FunFam" id="3.10.310.10:FF:000004">
    <property type="entry name" value="Diaminopimelate epimerase"/>
    <property type="match status" value="1"/>
</dbReference>
<evidence type="ECO:0000256" key="1">
    <source>
        <dbReference type="ARBA" id="ARBA00005196"/>
    </source>
</evidence>
<evidence type="ECO:0000256" key="8">
    <source>
        <dbReference type="ARBA" id="ARBA00051712"/>
    </source>
</evidence>
<feature type="active site" description="Proton acceptor" evidence="9">
    <location>
        <position position="220"/>
    </location>
</feature>
<comment type="subcellular location">
    <subcellularLocation>
        <location evidence="9">Cytoplasm</location>
    </subcellularLocation>
</comment>
<comment type="function">
    <text evidence="9">Catalyzes the stereoinversion of LL-2,6-diaminopimelate (L,L-DAP) to meso-diaminopimelate (meso-DAP), a precursor of L-lysine and an essential component of the bacterial peptidoglycan.</text>
</comment>
<evidence type="ECO:0000256" key="6">
    <source>
        <dbReference type="ARBA" id="ARBA00023154"/>
    </source>
</evidence>
<dbReference type="PANTHER" id="PTHR31689:SF0">
    <property type="entry name" value="DIAMINOPIMELATE EPIMERASE"/>
    <property type="match status" value="1"/>
</dbReference>
<proteinExistence type="inferred from homology"/>
<evidence type="ECO:0000256" key="3">
    <source>
        <dbReference type="ARBA" id="ARBA00013080"/>
    </source>
</evidence>
<dbReference type="GO" id="GO:0008837">
    <property type="term" value="F:diaminopimelate epimerase activity"/>
    <property type="evidence" value="ECO:0007669"/>
    <property type="project" value="UniProtKB-UniRule"/>
</dbReference>
<dbReference type="HAMAP" id="MF_00197">
    <property type="entry name" value="DAP_epimerase"/>
    <property type="match status" value="1"/>
</dbReference>
<feature type="site" description="Could be important to modulate the pK values of the two catalytic cysteine residues" evidence="9">
    <location>
        <position position="211"/>
    </location>
</feature>
<dbReference type="PROSITE" id="PS01326">
    <property type="entry name" value="DAP_EPIMERASE"/>
    <property type="match status" value="1"/>
</dbReference>
<dbReference type="EC" id="5.1.1.7" evidence="3 9"/>
<feature type="site" description="Could be important to modulate the pK values of the two catalytic cysteine residues" evidence="9">
    <location>
        <position position="162"/>
    </location>
</feature>
<feature type="binding site" evidence="9">
    <location>
        <begin position="211"/>
        <end position="212"/>
    </location>
    <ligand>
        <name>substrate</name>
    </ligand>
</feature>
<feature type="binding site" evidence="9">
    <location>
        <position position="193"/>
    </location>
    <ligand>
        <name>substrate</name>
    </ligand>
</feature>
<comment type="similarity">
    <text evidence="2 9">Belongs to the diaminopimelate epimerase family.</text>
</comment>